<dbReference type="InterPro" id="IPR027417">
    <property type="entry name" value="P-loop_NTPase"/>
</dbReference>
<keyword evidence="1" id="KW-0677">Repeat</keyword>
<dbReference type="Proteomes" id="UP000283269">
    <property type="component" value="Unassembled WGS sequence"/>
</dbReference>
<dbReference type="InterPro" id="IPR056884">
    <property type="entry name" value="NPHP3-like_N"/>
</dbReference>
<dbReference type="SUPFAM" id="SSF52540">
    <property type="entry name" value="P-loop containing nucleoside triphosphate hydrolases"/>
    <property type="match status" value="1"/>
</dbReference>
<dbReference type="Pfam" id="PF24883">
    <property type="entry name" value="NPHP3_N"/>
    <property type="match status" value="1"/>
</dbReference>
<protein>
    <recommendedName>
        <fullName evidence="2">Nephrocystin 3-like N-terminal domain-containing protein</fullName>
    </recommendedName>
</protein>
<dbReference type="InParanoid" id="A0A409X7Z2"/>
<name>A0A409X7Z2_PSICY</name>
<dbReference type="AlphaFoldDB" id="A0A409X7Z2"/>
<dbReference type="Gene3D" id="3.40.50.300">
    <property type="entry name" value="P-loop containing nucleotide triphosphate hydrolases"/>
    <property type="match status" value="1"/>
</dbReference>
<evidence type="ECO:0000313" key="3">
    <source>
        <dbReference type="EMBL" id="PPQ86919.1"/>
    </source>
</evidence>
<proteinExistence type="predicted"/>
<evidence type="ECO:0000313" key="4">
    <source>
        <dbReference type="Proteomes" id="UP000283269"/>
    </source>
</evidence>
<dbReference type="EMBL" id="NHYD01002409">
    <property type="protein sequence ID" value="PPQ86919.1"/>
    <property type="molecule type" value="Genomic_DNA"/>
</dbReference>
<dbReference type="STRING" id="93625.A0A409X7Z2"/>
<dbReference type="PANTHER" id="PTHR10039">
    <property type="entry name" value="AMELOGENIN"/>
    <property type="match status" value="1"/>
</dbReference>
<dbReference type="OrthoDB" id="5106486at2759"/>
<dbReference type="PANTHER" id="PTHR10039:SF14">
    <property type="entry name" value="NACHT DOMAIN-CONTAINING PROTEIN"/>
    <property type="match status" value="1"/>
</dbReference>
<reference evidence="3 4" key="1">
    <citation type="journal article" date="2018" name="Evol. Lett.">
        <title>Horizontal gene cluster transfer increased hallucinogenic mushroom diversity.</title>
        <authorList>
            <person name="Reynolds H.T."/>
            <person name="Vijayakumar V."/>
            <person name="Gluck-Thaler E."/>
            <person name="Korotkin H.B."/>
            <person name="Matheny P.B."/>
            <person name="Slot J.C."/>
        </authorList>
    </citation>
    <scope>NUCLEOTIDE SEQUENCE [LARGE SCALE GENOMIC DNA]</scope>
    <source>
        <strain evidence="3 4">2631</strain>
    </source>
</reference>
<evidence type="ECO:0000259" key="2">
    <source>
        <dbReference type="Pfam" id="PF24883"/>
    </source>
</evidence>
<accession>A0A409X7Z2</accession>
<evidence type="ECO:0000256" key="1">
    <source>
        <dbReference type="ARBA" id="ARBA00022737"/>
    </source>
</evidence>
<organism evidence="3 4">
    <name type="scientific">Psilocybe cyanescens</name>
    <dbReference type="NCBI Taxonomy" id="93625"/>
    <lineage>
        <taxon>Eukaryota</taxon>
        <taxon>Fungi</taxon>
        <taxon>Dikarya</taxon>
        <taxon>Basidiomycota</taxon>
        <taxon>Agaricomycotina</taxon>
        <taxon>Agaricomycetes</taxon>
        <taxon>Agaricomycetidae</taxon>
        <taxon>Agaricales</taxon>
        <taxon>Agaricineae</taxon>
        <taxon>Strophariaceae</taxon>
        <taxon>Psilocybe</taxon>
    </lineage>
</organism>
<sequence length="735" mass="83169">MEIAAAAAAIAGVQPVQDTYQTGNISMYSTPRNISISGGTHTLVNGPSYTLHNVTTDRRWIIDLQNHTAPGAFHNSGERYDAPKCHPDTRVAVIKDIMDWVRDPNRVEQFLWIYGPAGSGKSSIAQTIAELCEAEGILASDYFFSRTAPGRNRETNLIATLACQLITTIPRICTYMEAAINHDPLIFSRSLSLQLDSLILDPLNQLVASSHGSPSQEKPYPFLVIIDGLDECGKPESQRYILSSIYSALQKSAAQLIFIIASRPEQVIRDTFNGDLNLYTRSLVLNHKYLPDNDIRLFLESNFLEIRQKHPLAKYLPSDWPSSSDMDYLVSKASGQFVYASTVAKFVKSPRDRPMDRLKIIRNASPPGNNVPFAELDELYKLILGSIEPSRLEKVLDIFGWVLAEADIENSWGWRLFGIPNIEYFLGYQPGDITLLLSDLHSIIKIEPASGLSLFHASLGDFFRDRSRSGSFFIDMGIYSDIELHREYTSRYDNYLRGSLSLWVDAYRKNTAQFAVLTALTLKVKHDSRSTVYFFQRKIPESRGYMVPTFPLTLRADFFARAGYYDLSGTDDCISRLVRIVAEPDKSGHRWIDTSEPYVKLAMVILEIFQTRPSDVESGTEVPIDQDGFETIGLELLSATFNRIPNELSLIEYLTDGRDRDFVYLEELGKNKLQVLIENYIQEYQRSQIVPQAMNTKVVTEAMDTKAVPEAVNTKVVPEAMNTKVVPKRRRWFWH</sequence>
<keyword evidence="4" id="KW-1185">Reference proteome</keyword>
<feature type="domain" description="Nephrocystin 3-like N-terminal" evidence="2">
    <location>
        <begin position="97"/>
        <end position="263"/>
    </location>
</feature>
<gene>
    <name evidence="3" type="ORF">CVT25_009805</name>
</gene>
<comment type="caution">
    <text evidence="3">The sequence shown here is derived from an EMBL/GenBank/DDBJ whole genome shotgun (WGS) entry which is preliminary data.</text>
</comment>